<evidence type="ECO:0000256" key="5">
    <source>
        <dbReference type="PROSITE-ProRule" id="PRU00339"/>
    </source>
</evidence>
<dbReference type="InterPro" id="IPR051677">
    <property type="entry name" value="AfsR-DnrI-RedD_regulator"/>
</dbReference>
<evidence type="ECO:0000256" key="1">
    <source>
        <dbReference type="ARBA" id="ARBA00005820"/>
    </source>
</evidence>
<dbReference type="SUPFAM" id="SSF52540">
    <property type="entry name" value="P-loop containing nucleoside triphosphate hydrolases"/>
    <property type="match status" value="1"/>
</dbReference>
<gene>
    <name evidence="8" type="ORF">Air01nite_68330</name>
</gene>
<dbReference type="Gene3D" id="3.40.50.300">
    <property type="entry name" value="P-loop containing nucleotide triphosphate hydrolases"/>
    <property type="match status" value="1"/>
</dbReference>
<dbReference type="PANTHER" id="PTHR35807:SF1">
    <property type="entry name" value="TRANSCRIPTIONAL REGULATOR REDD"/>
    <property type="match status" value="1"/>
</dbReference>
<dbReference type="Proteomes" id="UP000624325">
    <property type="component" value="Unassembled WGS sequence"/>
</dbReference>
<comment type="similarity">
    <text evidence="1">Belongs to the AfsR/DnrI/RedD regulatory family.</text>
</comment>
<dbReference type="PROSITE" id="PS51755">
    <property type="entry name" value="OMPR_PHOB"/>
    <property type="match status" value="1"/>
</dbReference>
<dbReference type="SMART" id="SM00862">
    <property type="entry name" value="Trans_reg_C"/>
    <property type="match status" value="1"/>
</dbReference>
<dbReference type="Pfam" id="PF13424">
    <property type="entry name" value="TPR_12"/>
    <property type="match status" value="2"/>
</dbReference>
<dbReference type="RefSeq" id="WP_203707556.1">
    <property type="nucleotide sequence ID" value="NZ_BAAALU010000002.1"/>
</dbReference>
<dbReference type="SUPFAM" id="SSF48452">
    <property type="entry name" value="TPR-like"/>
    <property type="match status" value="3"/>
</dbReference>
<organism evidence="8 9">
    <name type="scientific">Asanoa iriomotensis</name>
    <dbReference type="NCBI Taxonomy" id="234613"/>
    <lineage>
        <taxon>Bacteria</taxon>
        <taxon>Bacillati</taxon>
        <taxon>Actinomycetota</taxon>
        <taxon>Actinomycetes</taxon>
        <taxon>Micromonosporales</taxon>
        <taxon>Micromonosporaceae</taxon>
        <taxon>Asanoa</taxon>
    </lineage>
</organism>
<evidence type="ECO:0000256" key="4">
    <source>
        <dbReference type="ARBA" id="ARBA00023163"/>
    </source>
</evidence>
<keyword evidence="3 6" id="KW-0238">DNA-binding</keyword>
<dbReference type="InterPro" id="IPR005158">
    <property type="entry name" value="BTAD"/>
</dbReference>
<reference evidence="8 9" key="1">
    <citation type="submission" date="2021-01" db="EMBL/GenBank/DDBJ databases">
        <title>Whole genome shotgun sequence of Asanoa iriomotensis NBRC 100142.</title>
        <authorList>
            <person name="Komaki H."/>
            <person name="Tamura T."/>
        </authorList>
    </citation>
    <scope>NUCLEOTIDE SEQUENCE [LARGE SCALE GENOMIC DNA]</scope>
    <source>
        <strain evidence="8 9">NBRC 100142</strain>
    </source>
</reference>
<evidence type="ECO:0000313" key="9">
    <source>
        <dbReference type="Proteomes" id="UP000624325"/>
    </source>
</evidence>
<dbReference type="Pfam" id="PF00931">
    <property type="entry name" value="NB-ARC"/>
    <property type="match status" value="1"/>
</dbReference>
<dbReference type="SMART" id="SM00028">
    <property type="entry name" value="TPR"/>
    <property type="match status" value="5"/>
</dbReference>
<dbReference type="InterPro" id="IPR036388">
    <property type="entry name" value="WH-like_DNA-bd_sf"/>
</dbReference>
<keyword evidence="4" id="KW-0804">Transcription</keyword>
<name>A0ABQ4CD96_9ACTN</name>
<keyword evidence="9" id="KW-1185">Reference proteome</keyword>
<evidence type="ECO:0000256" key="2">
    <source>
        <dbReference type="ARBA" id="ARBA00023015"/>
    </source>
</evidence>
<dbReference type="Gene3D" id="1.10.10.10">
    <property type="entry name" value="Winged helix-like DNA-binding domain superfamily/Winged helix DNA-binding domain"/>
    <property type="match status" value="1"/>
</dbReference>
<dbReference type="InterPro" id="IPR019734">
    <property type="entry name" value="TPR_rpt"/>
</dbReference>
<evidence type="ECO:0000256" key="3">
    <source>
        <dbReference type="ARBA" id="ARBA00023125"/>
    </source>
</evidence>
<dbReference type="EMBL" id="BONC01000075">
    <property type="protein sequence ID" value="GIF60738.1"/>
    <property type="molecule type" value="Genomic_DNA"/>
</dbReference>
<accession>A0ABQ4CD96</accession>
<feature type="domain" description="OmpR/PhoB-type" evidence="7">
    <location>
        <begin position="1"/>
        <end position="101"/>
    </location>
</feature>
<evidence type="ECO:0000313" key="8">
    <source>
        <dbReference type="EMBL" id="GIF60738.1"/>
    </source>
</evidence>
<sequence length="933" mass="100740">MEPDLRFTVLGPVRAWRDGAEIQLGAPQVRSLLAVLLAQAGRPVGLDAIVDLLWGQEPPSTAVNALHGHVGTLRRLLEPGLGPRRQGRWLLRSAGGYQFAGDEGSLDLLRFRRLTQSARDDLAAGDEIGAVRLFASALDLVQGRCAANLSASMRSDPVFVAVDRFCADVAREAADCALRAARPEALVTAVRAAADRDPLDEPLQSRLMLLLGATGRQAEALTVYERVRTLLAEELGIDPGAELRAAHGTLVRPSAPPAAPAAPRVPIVRPAQLPPDLATFTGRRDELRRVLELAPGTHLVSAISGMAGVGKTTTAVHWAHRVADRYPDGQLYVNLRGFDPGGSVMRPDEALRHFLDAFGVAPERVPRTVDGQAALYRSLLAERRVLIVLDNARDAEQVRPLLPGSPGCLAIVTSRDDLAGLVATHDAHPVSLDVLSEADSHELLVQRLGRHRVDAEPEATAEIIRRSGCLPLALAVLAARAALRPSLSLADVLHDLTADDDALFADTDIAVDVRTVFSWSYHALTDASARLFRLLGHARTGDVTVPAAASLAALSEREVRPLLAELVRTSLVNQIGPGRYAMHDLLAAYAAELATDQDRQAALRRLFDHYLHTAMANSVRVNPRPSIDVSPPVPGAVVGGEADRERALAWFARERPTLLAAITRSAATGFPGHTWRLAWAIGPDLHWRGQWADWIMTQEASLAALEDTDETLGKAYANSQLGLAYTEYGRYEDAHARLHESIGHFAALDHHTGLAEAYRRLGGLAYKEERYDHALTYLWTAVEQCVAGEDRLSQGHVLNSIAWVQILRGEHDQALESAQQALPIVVELGSLQGEAATRDTLGHALHHLGRYQEAAESYRAAVRLRQFTGDRVYEANTLHRLGDNHAMAGEPDLAAAAWREALAIMTDISHPAAETVAAKLGGEGDALATQVVG</sequence>
<dbReference type="CDD" id="cd15831">
    <property type="entry name" value="BTAD"/>
    <property type="match status" value="1"/>
</dbReference>
<dbReference type="PROSITE" id="PS50005">
    <property type="entry name" value="TPR"/>
    <property type="match status" value="1"/>
</dbReference>
<dbReference type="InterPro" id="IPR002182">
    <property type="entry name" value="NB-ARC"/>
</dbReference>
<proteinExistence type="inferred from homology"/>
<comment type="caution">
    <text evidence="8">The sequence shown here is derived from an EMBL/GenBank/DDBJ whole genome shotgun (WGS) entry which is preliminary data.</text>
</comment>
<dbReference type="InterPro" id="IPR016032">
    <property type="entry name" value="Sig_transdc_resp-reg_C-effctor"/>
</dbReference>
<dbReference type="InterPro" id="IPR027417">
    <property type="entry name" value="P-loop_NTPase"/>
</dbReference>
<dbReference type="Pfam" id="PF03704">
    <property type="entry name" value="BTAD"/>
    <property type="match status" value="1"/>
</dbReference>
<dbReference type="PANTHER" id="PTHR35807">
    <property type="entry name" value="TRANSCRIPTIONAL REGULATOR REDD-RELATED"/>
    <property type="match status" value="1"/>
</dbReference>
<feature type="DNA-binding region" description="OmpR/PhoB-type" evidence="6">
    <location>
        <begin position="1"/>
        <end position="101"/>
    </location>
</feature>
<keyword evidence="5" id="KW-0802">TPR repeat</keyword>
<dbReference type="PRINTS" id="PR00364">
    <property type="entry name" value="DISEASERSIST"/>
</dbReference>
<dbReference type="InterPro" id="IPR011990">
    <property type="entry name" value="TPR-like_helical_dom_sf"/>
</dbReference>
<protein>
    <submittedName>
        <fullName evidence="8">SARP family transcriptional regulator</fullName>
    </submittedName>
</protein>
<dbReference type="InterPro" id="IPR001867">
    <property type="entry name" value="OmpR/PhoB-type_DNA-bd"/>
</dbReference>
<evidence type="ECO:0000256" key="6">
    <source>
        <dbReference type="PROSITE-ProRule" id="PRU01091"/>
    </source>
</evidence>
<dbReference type="SUPFAM" id="SSF46894">
    <property type="entry name" value="C-terminal effector domain of the bipartite response regulators"/>
    <property type="match status" value="1"/>
</dbReference>
<dbReference type="SMART" id="SM01043">
    <property type="entry name" value="BTAD"/>
    <property type="match status" value="1"/>
</dbReference>
<dbReference type="Gene3D" id="1.25.40.10">
    <property type="entry name" value="Tetratricopeptide repeat domain"/>
    <property type="match status" value="2"/>
</dbReference>
<keyword evidence="2" id="KW-0805">Transcription regulation</keyword>
<feature type="repeat" description="TPR" evidence="5">
    <location>
        <begin position="835"/>
        <end position="868"/>
    </location>
</feature>
<evidence type="ECO:0000259" key="7">
    <source>
        <dbReference type="PROSITE" id="PS51755"/>
    </source>
</evidence>